<comment type="caution">
    <text evidence="2">The sequence shown here is derived from an EMBL/GenBank/DDBJ whole genome shotgun (WGS) entry which is preliminary data.</text>
</comment>
<dbReference type="GO" id="GO:0005634">
    <property type="term" value="C:nucleus"/>
    <property type="evidence" value="ECO:0007669"/>
    <property type="project" value="TreeGrafter"/>
</dbReference>
<dbReference type="RefSeq" id="XP_018164626.1">
    <property type="nucleotide sequence ID" value="XM_018296264.1"/>
</dbReference>
<keyword evidence="3" id="KW-1185">Reference proteome</keyword>
<dbReference type="OrthoDB" id="270284at2759"/>
<dbReference type="Proteomes" id="UP000092177">
    <property type="component" value="Chromosome 1"/>
</dbReference>
<evidence type="ECO:0000313" key="2">
    <source>
        <dbReference type="EMBL" id="OBR16109.1"/>
    </source>
</evidence>
<reference evidence="3" key="1">
    <citation type="journal article" date="2017" name="BMC Genomics">
        <title>Gapless genome assembly of Colletotrichum higginsianum reveals chromosome structure and association of transposable elements with secondary metabolite gene clusters.</title>
        <authorList>
            <person name="Dallery J.-F."/>
            <person name="Lapalu N."/>
            <person name="Zampounis A."/>
            <person name="Pigne S."/>
            <person name="Luyten I."/>
            <person name="Amselem J."/>
            <person name="Wittenberg A.H.J."/>
            <person name="Zhou S."/>
            <person name="de Queiroz M.V."/>
            <person name="Robin G.P."/>
            <person name="Auger A."/>
            <person name="Hainaut M."/>
            <person name="Henrissat B."/>
            <person name="Kim K.-T."/>
            <person name="Lee Y.-H."/>
            <person name="Lespinet O."/>
            <person name="Schwartz D.C."/>
            <person name="Thon M.R."/>
            <person name="O'Connell R.J."/>
        </authorList>
    </citation>
    <scope>NUCLEOTIDE SEQUENCE [LARGE SCALE GENOMIC DNA]</scope>
    <source>
        <strain evidence="3">IMI 349063</strain>
    </source>
</reference>
<dbReference type="Pfam" id="PF11176">
    <property type="entry name" value="Tma16"/>
    <property type="match status" value="1"/>
</dbReference>
<dbReference type="InterPro" id="IPR021346">
    <property type="entry name" value="Tma16"/>
</dbReference>
<dbReference type="PANTHER" id="PTHR13349:SF2">
    <property type="entry name" value="TRANSLATION MACHINERY-ASSOCIATED PROTEIN 16"/>
    <property type="match status" value="1"/>
</dbReference>
<dbReference type="VEuPathDB" id="FungiDB:CH63R_01289"/>
<evidence type="ECO:0008006" key="4">
    <source>
        <dbReference type="Google" id="ProtNLM"/>
    </source>
</evidence>
<evidence type="ECO:0000313" key="3">
    <source>
        <dbReference type="Proteomes" id="UP000092177"/>
    </source>
</evidence>
<comment type="similarity">
    <text evidence="1">Belongs to the TMA16 family.</text>
</comment>
<organism evidence="2 3">
    <name type="scientific">Colletotrichum higginsianum (strain IMI 349063)</name>
    <name type="common">Crucifer anthracnose fungus</name>
    <dbReference type="NCBI Taxonomy" id="759273"/>
    <lineage>
        <taxon>Eukaryota</taxon>
        <taxon>Fungi</taxon>
        <taxon>Dikarya</taxon>
        <taxon>Ascomycota</taxon>
        <taxon>Pezizomycotina</taxon>
        <taxon>Sordariomycetes</taxon>
        <taxon>Hypocreomycetidae</taxon>
        <taxon>Glomerellales</taxon>
        <taxon>Glomerellaceae</taxon>
        <taxon>Colletotrichum</taxon>
        <taxon>Colletotrichum destructivum species complex</taxon>
    </lineage>
</organism>
<dbReference type="Gene3D" id="1.20.1440.170">
    <property type="entry name" value="Translation machinery-associated protein 16-like"/>
    <property type="match status" value="1"/>
</dbReference>
<dbReference type="InterPro" id="IPR038356">
    <property type="entry name" value="Tma16_sf"/>
</dbReference>
<dbReference type="PANTHER" id="PTHR13349">
    <property type="entry name" value="TRANSLATION MACHINERY-ASSOCIATED PROTEIN 16"/>
    <property type="match status" value="1"/>
</dbReference>
<name>A0A1B7YVP0_COLHI</name>
<dbReference type="EMBL" id="LTAN01000001">
    <property type="protein sequence ID" value="OBR16109.1"/>
    <property type="molecule type" value="Genomic_DNA"/>
</dbReference>
<gene>
    <name evidence="2" type="ORF">CH63R_01289</name>
</gene>
<sequence>MELPFFFCRPCSGAVAGCDFHLVGGTDRHSQSRHLRFDLQFKFSLSLNLDCPIHWVSHFRHTAGAQYPPDVKMPSTLQKARKHIAKKRNGHDLALHEFSRDSKRLHKASIRDQKLEKLHASRNKKEQPLLDRAHYFQKAVQEKGPGPFELPAVQELIHKFVHQYDEEYAEVKKTRRPGRPASPKEDLLKQKIANLEEEYRIGFYLPDLLNESNTILLDLWEGSWSYLTSVAWVKITNDGTIKQSSFPPKGSS</sequence>
<evidence type="ECO:0000256" key="1">
    <source>
        <dbReference type="ARBA" id="ARBA00034127"/>
    </source>
</evidence>
<proteinExistence type="inferred from homology"/>
<accession>A0A1B7YVP0</accession>
<dbReference type="AlphaFoldDB" id="A0A1B7YVP0"/>
<protein>
    <recommendedName>
        <fullName evidence="4">Translation machinery-associated protein 16</fullName>
    </recommendedName>
</protein>
<dbReference type="KEGG" id="chig:CH63R_01289"/>
<dbReference type="GeneID" id="28860371"/>